<keyword evidence="2" id="KW-1185">Reference proteome</keyword>
<protein>
    <submittedName>
        <fullName evidence="1">Uncharacterized protein</fullName>
    </submittedName>
</protein>
<organism evidence="1 2">
    <name type="scientific">Floccifex porci</name>
    <dbReference type="NCBI Taxonomy" id="2606629"/>
    <lineage>
        <taxon>Bacteria</taxon>
        <taxon>Bacillati</taxon>
        <taxon>Bacillota</taxon>
        <taxon>Erysipelotrichia</taxon>
        <taxon>Erysipelotrichales</taxon>
        <taxon>Erysipelotrichaceae</taxon>
        <taxon>Floccifex</taxon>
    </lineage>
</organism>
<gene>
    <name evidence="1" type="ORF">FYJ50_09285</name>
</gene>
<dbReference type="AlphaFoldDB" id="A0A7X2N4E0"/>
<comment type="caution">
    <text evidence="1">The sequence shown here is derived from an EMBL/GenBank/DDBJ whole genome shotgun (WGS) entry which is preliminary data.</text>
</comment>
<dbReference type="Proteomes" id="UP000470082">
    <property type="component" value="Unassembled WGS sequence"/>
</dbReference>
<reference evidence="1 2" key="1">
    <citation type="submission" date="2019-08" db="EMBL/GenBank/DDBJ databases">
        <title>In-depth cultivation of the pig gut microbiome towards novel bacterial diversity and tailored functional studies.</title>
        <authorList>
            <person name="Wylensek D."/>
            <person name="Hitch T.C.A."/>
            <person name="Clavel T."/>
        </authorList>
    </citation>
    <scope>NUCLEOTIDE SEQUENCE [LARGE SCALE GENOMIC DNA]</scope>
    <source>
        <strain evidence="1 2">LKV-178-WT-2G</strain>
    </source>
</reference>
<dbReference type="RefSeq" id="WP_154461329.1">
    <property type="nucleotide sequence ID" value="NZ_VUMM01000026.1"/>
</dbReference>
<dbReference type="EMBL" id="VUMM01000026">
    <property type="protein sequence ID" value="MSS02275.1"/>
    <property type="molecule type" value="Genomic_DNA"/>
</dbReference>
<accession>A0A7X2N4E0</accession>
<sequence length="139" mass="15977">MKGLKRMGLAAIAGFAAASLFTKKLYDKKRQKELDEFFLPDQDEPVVIHIESQEDLKEDIDSLTSPVLFIFEMESKEKAILFQDLLSEKGLSSTIDASTFEVEVMYNDELTEENKTILYEDLSKLIQKTEAKYKGYHLK</sequence>
<evidence type="ECO:0000313" key="1">
    <source>
        <dbReference type="EMBL" id="MSS02275.1"/>
    </source>
</evidence>
<name>A0A7X2N4E0_9FIRM</name>
<evidence type="ECO:0000313" key="2">
    <source>
        <dbReference type="Proteomes" id="UP000470082"/>
    </source>
</evidence>
<proteinExistence type="predicted"/>